<dbReference type="RefSeq" id="WP_097038605.1">
    <property type="nucleotide sequence ID" value="NZ_OBEK01000001.1"/>
</dbReference>
<keyword evidence="1" id="KW-0812">Transmembrane</keyword>
<dbReference type="Proteomes" id="UP000219356">
    <property type="component" value="Unassembled WGS sequence"/>
</dbReference>
<name>A0A285N193_9BACI</name>
<organism evidence="2 3">
    <name type="scientific">Terribacillus aidingensis</name>
    <dbReference type="NCBI Taxonomy" id="586416"/>
    <lineage>
        <taxon>Bacteria</taxon>
        <taxon>Bacillati</taxon>
        <taxon>Bacillota</taxon>
        <taxon>Bacilli</taxon>
        <taxon>Bacillales</taxon>
        <taxon>Bacillaceae</taxon>
        <taxon>Terribacillus</taxon>
    </lineage>
</organism>
<accession>A0A285N193</accession>
<proteinExistence type="predicted"/>
<sequence>MGVSVKRNTGMMGGLAKIAVVVDNEHVVKLGNSEETTVGSGDAPVKLQARQWFFGSKKLEAAPGSRVEVRINSTAMILFLAAFICLIFSVVISPLISAAALVLFILVIVYGMNNWFQLDELDEK</sequence>
<protein>
    <submittedName>
        <fullName evidence="2">Uncharacterized protein</fullName>
    </submittedName>
</protein>
<keyword evidence="1" id="KW-1133">Transmembrane helix</keyword>
<evidence type="ECO:0000313" key="2">
    <source>
        <dbReference type="EMBL" id="SNZ03222.1"/>
    </source>
</evidence>
<gene>
    <name evidence="2" type="ORF">SAMN05421503_0309</name>
</gene>
<keyword evidence="3" id="KW-1185">Reference proteome</keyword>
<evidence type="ECO:0000313" key="3">
    <source>
        <dbReference type="Proteomes" id="UP000219356"/>
    </source>
</evidence>
<dbReference type="OrthoDB" id="2365105at2"/>
<dbReference type="AlphaFoldDB" id="A0A285N193"/>
<reference evidence="3" key="1">
    <citation type="submission" date="2017-09" db="EMBL/GenBank/DDBJ databases">
        <authorList>
            <person name="Varghese N."/>
            <person name="Submissions S."/>
        </authorList>
    </citation>
    <scope>NUCLEOTIDE SEQUENCE [LARGE SCALE GENOMIC DNA]</scope>
    <source>
        <strain evidence="3">CGMCC 1.8913</strain>
    </source>
</reference>
<keyword evidence="1" id="KW-0472">Membrane</keyword>
<dbReference type="EMBL" id="OBEK01000001">
    <property type="protein sequence ID" value="SNZ03222.1"/>
    <property type="molecule type" value="Genomic_DNA"/>
</dbReference>
<feature type="transmembrane region" description="Helical" evidence="1">
    <location>
        <begin position="75"/>
        <end position="92"/>
    </location>
</feature>
<evidence type="ECO:0000256" key="1">
    <source>
        <dbReference type="SAM" id="Phobius"/>
    </source>
</evidence>